<dbReference type="Proteomes" id="UP000321291">
    <property type="component" value="Chromosome"/>
</dbReference>
<dbReference type="InterPro" id="IPR036237">
    <property type="entry name" value="Xyl_isomerase-like_sf"/>
</dbReference>
<keyword evidence="2" id="KW-1185">Reference proteome</keyword>
<proteinExistence type="predicted"/>
<evidence type="ECO:0000313" key="2">
    <source>
        <dbReference type="Proteomes" id="UP000321291"/>
    </source>
</evidence>
<evidence type="ECO:0000313" key="1">
    <source>
        <dbReference type="EMBL" id="QEC74386.1"/>
    </source>
</evidence>
<name>A0A5B8VUD0_9BACT</name>
<sequence>MKLQFYCPRWGAEDLPWSAFCKKVKQSGYDGIEAAVPEQVNERAEMTAALKANGLLFIGQYFQSFEKDFDAHQKNYLRYLHLLASAAPVKINAQTGKDYFSFEQNASLIQVAADFSEQTGIKICHETHRNKALFAAHVAHSYLQQLPNLSITADFSHWCSVAESLLEDQKEAMALACKRVEHLHARIGHAQGAQVIDPRLPLYQRALAQHLGWWDAVVSHYRKEGRRVLTVTPEFGPAPYMVQLPFTQMPIANQYEINVYMMQLLKNRYEA</sequence>
<dbReference type="OrthoDB" id="2555274at2"/>
<dbReference type="SUPFAM" id="SSF51658">
    <property type="entry name" value="Xylose isomerase-like"/>
    <property type="match status" value="1"/>
</dbReference>
<organism evidence="1 2">
    <name type="scientific">Arachidicoccus ginsenosidivorans</name>
    <dbReference type="NCBI Taxonomy" id="496057"/>
    <lineage>
        <taxon>Bacteria</taxon>
        <taxon>Pseudomonadati</taxon>
        <taxon>Bacteroidota</taxon>
        <taxon>Chitinophagia</taxon>
        <taxon>Chitinophagales</taxon>
        <taxon>Chitinophagaceae</taxon>
        <taxon>Arachidicoccus</taxon>
    </lineage>
</organism>
<dbReference type="GO" id="GO:0016853">
    <property type="term" value="F:isomerase activity"/>
    <property type="evidence" value="ECO:0007669"/>
    <property type="project" value="UniProtKB-KW"/>
</dbReference>
<keyword evidence="1" id="KW-0413">Isomerase</keyword>
<accession>A0A5B8VUD0</accession>
<dbReference type="AlphaFoldDB" id="A0A5B8VUD0"/>
<reference evidence="1 2" key="1">
    <citation type="journal article" date="2017" name="Int. J. Syst. Evol. Microbiol.">
        <title>Arachidicoccus ginsenosidivorans sp. nov., with ginsenoside-converting activity isolated from ginseng cultivating soil.</title>
        <authorList>
            <person name="Siddiqi M.Z."/>
            <person name="Aslam Z."/>
            <person name="Im W.T."/>
        </authorList>
    </citation>
    <scope>NUCLEOTIDE SEQUENCE [LARGE SCALE GENOMIC DNA]</scope>
    <source>
        <strain evidence="1 2">Gsoil 809</strain>
    </source>
</reference>
<dbReference type="Gene3D" id="3.20.20.150">
    <property type="entry name" value="Divalent-metal-dependent TIM barrel enzymes"/>
    <property type="match status" value="1"/>
</dbReference>
<dbReference type="KEGG" id="agi:FSB73_21165"/>
<gene>
    <name evidence="1" type="ORF">FSB73_21165</name>
</gene>
<protein>
    <submittedName>
        <fullName evidence="1">Sugar phosphate isomerase/epimerase</fullName>
    </submittedName>
</protein>
<dbReference type="EMBL" id="CP042434">
    <property type="protein sequence ID" value="QEC74386.1"/>
    <property type="molecule type" value="Genomic_DNA"/>
</dbReference>